<organism evidence="3 4">
    <name type="scientific">Microlunatus parietis</name>
    <dbReference type="NCBI Taxonomy" id="682979"/>
    <lineage>
        <taxon>Bacteria</taxon>
        <taxon>Bacillati</taxon>
        <taxon>Actinomycetota</taxon>
        <taxon>Actinomycetes</taxon>
        <taxon>Propionibacteriales</taxon>
        <taxon>Propionibacteriaceae</taxon>
        <taxon>Microlunatus</taxon>
    </lineage>
</organism>
<dbReference type="EMBL" id="JACCBU010000001">
    <property type="protein sequence ID" value="NYE73042.1"/>
    <property type="molecule type" value="Genomic_DNA"/>
</dbReference>
<evidence type="ECO:0008006" key="5">
    <source>
        <dbReference type="Google" id="ProtNLM"/>
    </source>
</evidence>
<name>A0A7Y9IAA9_9ACTN</name>
<dbReference type="InterPro" id="IPR027417">
    <property type="entry name" value="P-loop_NTPase"/>
</dbReference>
<accession>A0A7Y9IAA9</accession>
<dbReference type="PANTHER" id="PTHR43566:SF2">
    <property type="entry name" value="DUF4143 DOMAIN-CONTAINING PROTEIN"/>
    <property type="match status" value="1"/>
</dbReference>
<evidence type="ECO:0000259" key="1">
    <source>
        <dbReference type="Pfam" id="PF13173"/>
    </source>
</evidence>
<keyword evidence="4" id="KW-1185">Reference proteome</keyword>
<evidence type="ECO:0000313" key="3">
    <source>
        <dbReference type="EMBL" id="NYE73042.1"/>
    </source>
</evidence>
<gene>
    <name evidence="3" type="ORF">BKA15_004371</name>
</gene>
<protein>
    <recommendedName>
        <fullName evidence="5">AAA+ ATPase domain-containing protein</fullName>
    </recommendedName>
</protein>
<feature type="domain" description="DUF4143" evidence="2">
    <location>
        <begin position="210"/>
        <end position="369"/>
    </location>
</feature>
<dbReference type="Pfam" id="PF13173">
    <property type="entry name" value="AAA_14"/>
    <property type="match status" value="1"/>
</dbReference>
<dbReference type="InterPro" id="IPR041682">
    <property type="entry name" value="AAA_14"/>
</dbReference>
<dbReference type="SUPFAM" id="SSF52540">
    <property type="entry name" value="P-loop containing nucleoside triphosphate hydrolases"/>
    <property type="match status" value="1"/>
</dbReference>
<dbReference type="InterPro" id="IPR025420">
    <property type="entry name" value="DUF4143"/>
</dbReference>
<dbReference type="RefSeq" id="WP_179754266.1">
    <property type="nucleotide sequence ID" value="NZ_JACCBU010000001.1"/>
</dbReference>
<dbReference type="AlphaFoldDB" id="A0A7Y9IAA9"/>
<dbReference type="PANTHER" id="PTHR43566">
    <property type="entry name" value="CONSERVED PROTEIN"/>
    <property type="match status" value="1"/>
</dbReference>
<feature type="domain" description="AAA" evidence="1">
    <location>
        <begin position="26"/>
        <end position="143"/>
    </location>
</feature>
<dbReference type="Proteomes" id="UP000569914">
    <property type="component" value="Unassembled WGS sequence"/>
</dbReference>
<reference evidence="3 4" key="1">
    <citation type="submission" date="2020-07" db="EMBL/GenBank/DDBJ databases">
        <title>Sequencing the genomes of 1000 actinobacteria strains.</title>
        <authorList>
            <person name="Klenk H.-P."/>
        </authorList>
    </citation>
    <scope>NUCLEOTIDE SEQUENCE [LARGE SCALE GENOMIC DNA]</scope>
    <source>
        <strain evidence="3 4">DSM 22083</strain>
    </source>
</reference>
<dbReference type="Pfam" id="PF13635">
    <property type="entry name" value="DUF4143"/>
    <property type="match status" value="1"/>
</dbReference>
<comment type="caution">
    <text evidence="3">The sequence shown here is derived from an EMBL/GenBank/DDBJ whole genome shotgun (WGS) entry which is preliminary data.</text>
</comment>
<sequence>MSQNDNRGLVTRFASAQLQEFTEAFRVVIVNGPRQAGKTTLLHEHQRHRGGEYRTLDLPAVRRVAETDPATFAQPSETPLIIDEVQLGGDRLVRTIKQIVDSNRQPGQFILSGSTRFLTTPGISESLAGRAVFIDLWPLSMAERSAGQVPHLIQRALAEPRSLIGHHSRWTRDAYLEAICTGGYPEAIRLRSDRLRGSWYSSYVQTIISRDIDAFASIRDVRLLERLLGLIAARSAGLLVYSDLARELDVSIPTAQTYLAHLDTVFLTATVPAWSTNATSRLTKSPKVFLTDTGLLAQQLGATPVSLRRPGAPALGGLVESFVLTELLKSDAVAEDVRLSHFRDRDGREIDFICEGRDGRIVAIEVKASLSPRADADRHLRWLRGKLGDRFAAGIVFYLGEQGFSMGDDIYLLPISSLWNHGMVRT</sequence>
<evidence type="ECO:0000259" key="2">
    <source>
        <dbReference type="Pfam" id="PF13635"/>
    </source>
</evidence>
<evidence type="ECO:0000313" key="4">
    <source>
        <dbReference type="Proteomes" id="UP000569914"/>
    </source>
</evidence>
<proteinExistence type="predicted"/>